<dbReference type="Proteomes" id="UP000078597">
    <property type="component" value="Unassembled WGS sequence"/>
</dbReference>
<accession>A0A1A8WDP3</accession>
<sequence>MKAISTARNNVNTQKWPYKILEKEINNKINNILNLIIFDTSKNVSGEHTQDYLKYINRNVCKLNSKKEDIPSDAVENEVVNAEENTLANEVAIADGGSNNRNIQQLKWKYYNNISVGVLKEYIKTVHRSKSNLGLTYATNGKWNKLLDPYEDKANPEKVKKEKMIKQDETFNEARYARLSKNLTNKNVCSKKRKLHKCEEEKDMEKKVEREVEKEKESGEYMLNGEYDSVLKNANLNEVKYLWLKHAVVIFKLLIDCNLKVDIKRKLSLSRAVLCFLKNKNIHVNTDLYLSYCYLLSKINMIDKELVIIMYSHVQNDFKHLSMLNKFYLFSCIHNFNFLSKKFQKIRTYLHSHFYSLVKGEYLSRVGDNIQTSRELISGQVEWVGFQEEEKVRHLYEEEHKQIGKNTKVHPTTIKALSARKRLTPMQKENFLFLNNYLFHIYEILFKNKNYISHLDRTLFKFVINNEMMKCNKVEAKVFKSIVKLCDRDLINFIFNKIIDNIESYDNLEIYNMLTYFSKNENEYLSHFLHILNEKKKNFENMNIKHVIYLYVYINRILKRHFKKRKGKSLTTARRNHMQELVNSISDKLNKKNGSSRIAMSLLRASSKLGKECKKECTEECKKECTEECKKKCTEECKKECTEECKKECTEECKKECTEECKKECTEECKVELCTSYVNNLKKENEMCFLYELEARTEEDMTVTGEECVELMKKLNEIFLYILTQKIIYLNVNNIITVLYNTCPIFNENQIIFVNKLFMQLFEENRLVLNFLHIYSALFRNFLFYYHTNVGLQEVESCRTHTDGTKIDMSVYANKVDNIFKYIKKHYYINYENMCDISKYTIVLNVYVNFVLDLLMYYIYKRGAQGDTQGDAIKNAEEHAQEDSLRDAQGDEKEDASCDIYQRKMASFIIHIFTHLQFITYNNGQDSIPMNKLQLFFNYSQDIVKKLSTYVDAIAYPLCVMEERGEPLSLTGENVNVGKNGHNNGRKKLRNGEHAMDRNINSVTDDPGEVSTFFKNSFLLDDMFIDATIPHCCFSKNEPNMGHVQICKNLKTNSYSMLINDKSNNIITTNSEEMSRNDNMGKCVPNDMSQHVSNRNMNDMSSNVCNFVHIIEYISYICSYIYFKTNAKDNTHIKENMMYIYLSLQKYNKTNNYLVNNIFKILKNSHSKELSQNAIFIIALDYIREYKNVNSITIKIFRYLKKNKFNVVINKGEYLSIPSNSPKFRMLTRYFSHFDI</sequence>
<reference evidence="2" key="1">
    <citation type="submission" date="2016-05" db="EMBL/GenBank/DDBJ databases">
        <authorList>
            <person name="Naeem Raeece"/>
        </authorList>
    </citation>
    <scope>NUCLEOTIDE SEQUENCE [LARGE SCALE GENOMIC DNA]</scope>
</reference>
<gene>
    <name evidence="1" type="ORF">PMALA_025710</name>
</gene>
<dbReference type="EMBL" id="FLQW01001380">
    <property type="protein sequence ID" value="SBS89337.1"/>
    <property type="molecule type" value="Genomic_DNA"/>
</dbReference>
<name>A0A1A8WDP3_PLAMA</name>
<evidence type="ECO:0000313" key="2">
    <source>
        <dbReference type="Proteomes" id="UP000078597"/>
    </source>
</evidence>
<evidence type="ECO:0000313" key="1">
    <source>
        <dbReference type="EMBL" id="SBS89337.1"/>
    </source>
</evidence>
<protein>
    <submittedName>
        <fullName evidence="1">Uncharacterized protein</fullName>
    </submittedName>
</protein>
<dbReference type="AlphaFoldDB" id="A0A1A8WDP3"/>
<dbReference type="VEuPathDB" id="PlasmoDB:PmUG01_13023900"/>
<organism evidence="1 2">
    <name type="scientific">Plasmodium malariae</name>
    <dbReference type="NCBI Taxonomy" id="5858"/>
    <lineage>
        <taxon>Eukaryota</taxon>
        <taxon>Sar</taxon>
        <taxon>Alveolata</taxon>
        <taxon>Apicomplexa</taxon>
        <taxon>Aconoidasida</taxon>
        <taxon>Haemosporida</taxon>
        <taxon>Plasmodiidae</taxon>
        <taxon>Plasmodium</taxon>
        <taxon>Plasmodium (Plasmodium)</taxon>
    </lineage>
</organism>
<proteinExistence type="predicted"/>